<gene>
    <name evidence="4" type="ORF">METZ01_LOCUS277295</name>
</gene>
<dbReference type="SUPFAM" id="SSF56645">
    <property type="entry name" value="Acyl-CoA dehydrogenase NM domain-like"/>
    <property type="match status" value="1"/>
</dbReference>
<evidence type="ECO:0008006" key="5">
    <source>
        <dbReference type="Google" id="ProtNLM"/>
    </source>
</evidence>
<dbReference type="Gene3D" id="2.40.110.10">
    <property type="entry name" value="Butyryl-CoA Dehydrogenase, subunit A, domain 2"/>
    <property type="match status" value="1"/>
</dbReference>
<dbReference type="InterPro" id="IPR013107">
    <property type="entry name" value="Acyl-CoA_DH_C"/>
</dbReference>
<dbReference type="GO" id="GO:0003995">
    <property type="term" value="F:acyl-CoA dehydrogenase activity"/>
    <property type="evidence" value="ECO:0007669"/>
    <property type="project" value="TreeGrafter"/>
</dbReference>
<name>A0A382KP41_9ZZZZ</name>
<dbReference type="PIRSF" id="PIRSF016578">
    <property type="entry name" value="HsaA"/>
    <property type="match status" value="1"/>
</dbReference>
<organism evidence="4">
    <name type="scientific">marine metagenome</name>
    <dbReference type="NCBI Taxonomy" id="408172"/>
    <lineage>
        <taxon>unclassified sequences</taxon>
        <taxon>metagenomes</taxon>
        <taxon>ecological metagenomes</taxon>
    </lineage>
</organism>
<proteinExistence type="predicted"/>
<evidence type="ECO:0000259" key="2">
    <source>
        <dbReference type="Pfam" id="PF02771"/>
    </source>
</evidence>
<dbReference type="InterPro" id="IPR046373">
    <property type="entry name" value="Acyl-CoA_Oxase/DH_mid-dom_sf"/>
</dbReference>
<evidence type="ECO:0000259" key="3">
    <source>
        <dbReference type="Pfam" id="PF08028"/>
    </source>
</evidence>
<reference evidence="4" key="1">
    <citation type="submission" date="2018-05" db="EMBL/GenBank/DDBJ databases">
        <authorList>
            <person name="Lanie J.A."/>
            <person name="Ng W.-L."/>
            <person name="Kazmierczak K.M."/>
            <person name="Andrzejewski T.M."/>
            <person name="Davidsen T.M."/>
            <person name="Wayne K.J."/>
            <person name="Tettelin H."/>
            <person name="Glass J.I."/>
            <person name="Rusch D."/>
            <person name="Podicherti R."/>
            <person name="Tsui H.-C.T."/>
            <person name="Winkler M.E."/>
        </authorList>
    </citation>
    <scope>NUCLEOTIDE SEQUENCE</scope>
</reference>
<dbReference type="InterPro" id="IPR013786">
    <property type="entry name" value="AcylCoA_DH/ox_N"/>
</dbReference>
<dbReference type="Gene3D" id="1.10.540.10">
    <property type="entry name" value="Acyl-CoA dehydrogenase/oxidase, N-terminal domain"/>
    <property type="match status" value="1"/>
</dbReference>
<keyword evidence="1" id="KW-0560">Oxidoreductase</keyword>
<evidence type="ECO:0000313" key="4">
    <source>
        <dbReference type="EMBL" id="SVC24441.1"/>
    </source>
</evidence>
<feature type="domain" description="Acyl-CoA dehydrogenase C-terminal" evidence="3">
    <location>
        <begin position="221"/>
        <end position="337"/>
    </location>
</feature>
<protein>
    <recommendedName>
        <fullName evidence="5">Acyl-CoA dehydrogenase C-terminal domain-containing protein</fullName>
    </recommendedName>
</protein>
<dbReference type="InterPro" id="IPR037069">
    <property type="entry name" value="AcylCoA_DH/ox_N_sf"/>
</dbReference>
<dbReference type="Gene3D" id="1.20.140.10">
    <property type="entry name" value="Butyryl-CoA Dehydrogenase, subunit A, domain 3"/>
    <property type="match status" value="1"/>
</dbReference>
<accession>A0A382KP41</accession>
<evidence type="ECO:0000256" key="1">
    <source>
        <dbReference type="ARBA" id="ARBA00023002"/>
    </source>
</evidence>
<dbReference type="EMBL" id="UINC01080988">
    <property type="protein sequence ID" value="SVC24441.1"/>
    <property type="molecule type" value="Genomic_DNA"/>
</dbReference>
<dbReference type="Pfam" id="PF02771">
    <property type="entry name" value="Acyl-CoA_dh_N"/>
    <property type="match status" value="1"/>
</dbReference>
<dbReference type="AlphaFoldDB" id="A0A382KP41"/>
<dbReference type="InterPro" id="IPR009100">
    <property type="entry name" value="AcylCoA_DH/oxidase_NM_dom_sf"/>
</dbReference>
<sequence>MVPENISSLIKANIEKIDESKEIPKDLISELLNENFFRLLLPRSYGGLEMDFIDFLKIIFEIASYDASVAWCINQSNVLATNAAFMDSKLAKKIFDNPKSIISNGPPIKSNVKETKEGVIVSGKWSFSSGIKNANWVLGIYTDKNKENKNIMFPVTDVNIGDDWNVNGLRGTGSYSFSVKNKLVPKENIFYDRKHLHEKGPIYKIPRDLKFSAGFSTIAHSLANSAINFTIEFSKNKNSISSSQLSKEQVFIREIGIMKAIYGSSKSFLNSSVRKVWSKVSDGDSLDDECIAELRLASTHAIRSSENIVKKAYSLLGSSSIFKFNDIQRCFQDMLAISQQIQGRMSHYETVGSFYINSKLKKIL</sequence>
<dbReference type="PANTHER" id="PTHR43884:SF12">
    <property type="entry name" value="ISOVALERYL-COA DEHYDROGENASE, MITOCHONDRIAL-RELATED"/>
    <property type="match status" value="1"/>
</dbReference>
<feature type="domain" description="Acyl-CoA dehydrogenase/oxidase N-terminal" evidence="2">
    <location>
        <begin position="10"/>
        <end position="82"/>
    </location>
</feature>
<dbReference type="PANTHER" id="PTHR43884">
    <property type="entry name" value="ACYL-COA DEHYDROGENASE"/>
    <property type="match status" value="1"/>
</dbReference>
<dbReference type="Pfam" id="PF08028">
    <property type="entry name" value="Acyl-CoA_dh_2"/>
    <property type="match status" value="1"/>
</dbReference>
<dbReference type="GO" id="GO:0050660">
    <property type="term" value="F:flavin adenine dinucleotide binding"/>
    <property type="evidence" value="ECO:0007669"/>
    <property type="project" value="InterPro"/>
</dbReference>